<feature type="coiled-coil region" evidence="6">
    <location>
        <begin position="320"/>
        <end position="378"/>
    </location>
</feature>
<dbReference type="EMBL" id="JAGSPN010000004">
    <property type="protein sequence ID" value="MBR7781984.1"/>
    <property type="molecule type" value="Genomic_DNA"/>
</dbReference>
<keyword evidence="3 7" id="KW-0812">Transmembrane</keyword>
<keyword evidence="4 7" id="KW-1133">Transmembrane helix</keyword>
<evidence type="ECO:0000256" key="1">
    <source>
        <dbReference type="ARBA" id="ARBA00004651"/>
    </source>
</evidence>
<evidence type="ECO:0000313" key="10">
    <source>
        <dbReference type="Proteomes" id="UP000680067"/>
    </source>
</evidence>
<reference evidence="9" key="1">
    <citation type="submission" date="2021-04" db="EMBL/GenBank/DDBJ databases">
        <title>novel species isolated from subtropical streams in China.</title>
        <authorList>
            <person name="Lu H."/>
        </authorList>
    </citation>
    <scope>NUCLEOTIDE SEQUENCE</scope>
    <source>
        <strain evidence="9">LFS511W</strain>
    </source>
</reference>
<proteinExistence type="predicted"/>
<accession>A0A941DLU3</accession>
<feature type="domain" description="Polysaccharide chain length determinant N-terminal" evidence="8">
    <location>
        <begin position="11"/>
        <end position="98"/>
    </location>
</feature>
<keyword evidence="6" id="KW-0175">Coiled coil</keyword>
<dbReference type="InterPro" id="IPR050445">
    <property type="entry name" value="Bact_polysacc_biosynth/exp"/>
</dbReference>
<keyword evidence="10" id="KW-1185">Reference proteome</keyword>
<feature type="transmembrane region" description="Helical" evidence="7">
    <location>
        <begin position="414"/>
        <end position="432"/>
    </location>
</feature>
<feature type="coiled-coil region" evidence="6">
    <location>
        <begin position="180"/>
        <end position="207"/>
    </location>
</feature>
<dbReference type="InterPro" id="IPR003856">
    <property type="entry name" value="LPS_length_determ_N"/>
</dbReference>
<evidence type="ECO:0000256" key="6">
    <source>
        <dbReference type="SAM" id="Coils"/>
    </source>
</evidence>
<evidence type="ECO:0000256" key="5">
    <source>
        <dbReference type="ARBA" id="ARBA00023136"/>
    </source>
</evidence>
<evidence type="ECO:0000256" key="7">
    <source>
        <dbReference type="SAM" id="Phobius"/>
    </source>
</evidence>
<dbReference type="PANTHER" id="PTHR32309">
    <property type="entry name" value="TYROSINE-PROTEIN KINASE"/>
    <property type="match status" value="1"/>
</dbReference>
<dbReference type="PANTHER" id="PTHR32309:SF13">
    <property type="entry name" value="FERRIC ENTEROBACTIN TRANSPORT PROTEIN FEPE"/>
    <property type="match status" value="1"/>
</dbReference>
<dbReference type="Pfam" id="PF02706">
    <property type="entry name" value="Wzz"/>
    <property type="match status" value="1"/>
</dbReference>
<organism evidence="9 10">
    <name type="scientific">Undibacterium luofuense</name>
    <dbReference type="NCBI Taxonomy" id="2828733"/>
    <lineage>
        <taxon>Bacteria</taxon>
        <taxon>Pseudomonadati</taxon>
        <taxon>Pseudomonadota</taxon>
        <taxon>Betaproteobacteria</taxon>
        <taxon>Burkholderiales</taxon>
        <taxon>Oxalobacteraceae</taxon>
        <taxon>Undibacterium</taxon>
    </lineage>
</organism>
<gene>
    <name evidence="9" type="ORF">KDM89_07520</name>
</gene>
<protein>
    <recommendedName>
        <fullName evidence="8">Polysaccharide chain length determinant N-terminal domain-containing protein</fullName>
    </recommendedName>
</protein>
<dbReference type="RefSeq" id="WP_212687331.1">
    <property type="nucleotide sequence ID" value="NZ_JAGSPN010000004.1"/>
</dbReference>
<evidence type="ECO:0000256" key="3">
    <source>
        <dbReference type="ARBA" id="ARBA00022692"/>
    </source>
</evidence>
<evidence type="ECO:0000313" key="9">
    <source>
        <dbReference type="EMBL" id="MBR7781984.1"/>
    </source>
</evidence>
<sequence>MQRSPADFVLSFVQIGAMLKARRTLMATVTAGSVFLAGGVTVMLPKTYQASADIFIDYRVNDPIAGKQFHPMQDESYLQTQFDVIKSVQVAKRVIRDLGLMDTIEARKLTEKYGSQRALRDMAEAVAKNIDVAPRKNSRVIEILYSSGNPQTARDVVNAAIRAYIDLSLEMMNAPARARKDQYNAQLETLSKQIDDIQKKLTAYQEEYQIVDVDERADLESKQMGALSARLIELQMARVEAQSKRQTFEQLIRQGNPGSDLPEVAGVGHISGIKAALTALDAQIANAKTTLGPKHPKFIALQDERQNLVDKLQRESSTAIASLNSSESRLRQQEKEIENELAAYQKKTFDNKKHRNVINSYQRQLDSVQKVYNAAIQKFDELLMTSNVAIANASVMRWAEIPEKASKPLLKNNLIFGLIAGLMFSLSLSFLLELRRRKVRCVEDLEKEFDVPVMAQVGFNEKERYFTQS</sequence>
<keyword evidence="2" id="KW-1003">Cell membrane</keyword>
<dbReference type="AlphaFoldDB" id="A0A941DLU3"/>
<evidence type="ECO:0000256" key="2">
    <source>
        <dbReference type="ARBA" id="ARBA00022475"/>
    </source>
</evidence>
<name>A0A941DLU3_9BURK</name>
<comment type="caution">
    <text evidence="9">The sequence shown here is derived from an EMBL/GenBank/DDBJ whole genome shotgun (WGS) entry which is preliminary data.</text>
</comment>
<dbReference type="Proteomes" id="UP000680067">
    <property type="component" value="Unassembled WGS sequence"/>
</dbReference>
<evidence type="ECO:0000259" key="8">
    <source>
        <dbReference type="Pfam" id="PF02706"/>
    </source>
</evidence>
<keyword evidence="5 7" id="KW-0472">Membrane</keyword>
<comment type="subcellular location">
    <subcellularLocation>
        <location evidence="1">Cell membrane</location>
        <topology evidence="1">Multi-pass membrane protein</topology>
    </subcellularLocation>
</comment>
<evidence type="ECO:0000256" key="4">
    <source>
        <dbReference type="ARBA" id="ARBA00022989"/>
    </source>
</evidence>
<dbReference type="GO" id="GO:0005886">
    <property type="term" value="C:plasma membrane"/>
    <property type="evidence" value="ECO:0007669"/>
    <property type="project" value="UniProtKB-SubCell"/>
</dbReference>
<dbReference type="GO" id="GO:0004713">
    <property type="term" value="F:protein tyrosine kinase activity"/>
    <property type="evidence" value="ECO:0007669"/>
    <property type="project" value="TreeGrafter"/>
</dbReference>